<name>A0ABV3P158_9ACTN</name>
<gene>
    <name evidence="2" type="ORF">AB1207_01185</name>
</gene>
<sequence length="1174" mass="120557">MAGNAVVAGTIEYLIGVDDTALIRGLQQAAGKVSQQGRSQGDAFGRSLNQGLTGQLQTVQAQVRQQLSRALANLPTVELNADSSDVDKALAEVRTTMTSLSGQDLRLGADTSEATGQLGELRSQLQRIAAEHPEVEVRASAAQATQELGAVESAARHLDGLRAEIEARADTSSAEAALRRLSESGGRVDVDVDADTSAAEDRIGGLGEGAGGAAGERIGGDVVGGITGKLGVLGAVGGPVAGVLVGAGVGLGALFVKAISDGMDQRADNALFQARTGLDDATVAKYATAAGESYASNFGDSLSANLEIARSALNTGLLGGDSTSAQIQTVTNQLDTVATLLGVDIPEVARAAGQAVRTGLVKDTTQGLDLIARASQLGLNVSEDLLDTITEYGTQFRRAGIDGQTAMGLISQLVKGGARDTDLAADAVKEFVLRLSDVTNTGAQDALTSLGLNAEEVSRQFLAGGDSADSAMQRVVQAITSVEDPVVRNTALINLFGTQAEDLGGAINALDLSKARGEFAGFDGTVQRAMDTLGSTTQAKIETAKRGIETATNGIKVALADAFAPQIAGAADWITTHRGEVTQFLFTVGNGLLDLARSAVETAATSTEAFGRFVGTTGPQVLDMIRSIIAGMDSIPLVDLSDTLTQFDAMSAQAKASFSTVESSTAAAADKIRSTAIPAIDGVQERFSALEIPAVTQARFADATNALSFGLAGVSDKAEETRGSLDTAAGTIDRTTDAGKTLDGQLRTVSASLLDQAVQGAALGQTQEELTGRFNEGRDALIGQLQQLGLTRDAAEKLAAQYGLVPGKVDTIVSDAGTAASVKAEVERLNGEIGRVQDRTVTITARLALGSSAGKTSNGWSGGTVAKAMGGSVHGPGSGTSDDIPAWLSNGEHVWTDAEVRAAGGHERVKNLRRAALSGELPAFAQGGPVGDNLRVDMTDPGAFQQSAGSAWDQLLGAAQSAADSAARAAQAADEAGGATAGPPSGTGSGWAWQVATIKKAFPNIAITSTTRPGAKTVSGNTSYHARGRAIDMSPSMAAFNWIAQNFPNTAELIFSPAGARQLKNGRSHIYSGAVKAMHYNHVHWAYDQGGLAEGAGYLPKLTPKPERVLSPQQTKDFGRLVDALTAGQIGAGGGKTVQVTNHNQYQLMDDAQIALLARQEALEMAGYLGMAGI</sequence>
<evidence type="ECO:0000259" key="1">
    <source>
        <dbReference type="Pfam" id="PF10145"/>
    </source>
</evidence>
<evidence type="ECO:0000313" key="3">
    <source>
        <dbReference type="Proteomes" id="UP001555826"/>
    </source>
</evidence>
<accession>A0ABV3P158</accession>
<proteinExistence type="predicted"/>
<protein>
    <submittedName>
        <fullName evidence="2">Phage tail tape measure protein</fullName>
    </submittedName>
</protein>
<dbReference type="InterPro" id="IPR010090">
    <property type="entry name" value="Phage_tape_meas"/>
</dbReference>
<feature type="domain" description="Phage tail tape measure protein" evidence="1">
    <location>
        <begin position="296"/>
        <end position="497"/>
    </location>
</feature>
<dbReference type="EMBL" id="JBFNQN010000001">
    <property type="protein sequence ID" value="MEW9263349.1"/>
    <property type="molecule type" value="Genomic_DNA"/>
</dbReference>
<dbReference type="RefSeq" id="WP_367635939.1">
    <property type="nucleotide sequence ID" value="NZ_JBFNQN010000001.1"/>
</dbReference>
<dbReference type="Pfam" id="PF10145">
    <property type="entry name" value="PhageMin_Tail"/>
    <property type="match status" value="1"/>
</dbReference>
<comment type="caution">
    <text evidence="2">The sequence shown here is derived from an EMBL/GenBank/DDBJ whole genome shotgun (WGS) entry which is preliminary data.</text>
</comment>
<keyword evidence="3" id="KW-1185">Reference proteome</keyword>
<evidence type="ECO:0000313" key="2">
    <source>
        <dbReference type="EMBL" id="MEW9263349.1"/>
    </source>
</evidence>
<organism evidence="2 3">
    <name type="scientific">Kineococcus endophyticus</name>
    <dbReference type="NCBI Taxonomy" id="1181883"/>
    <lineage>
        <taxon>Bacteria</taxon>
        <taxon>Bacillati</taxon>
        <taxon>Actinomycetota</taxon>
        <taxon>Actinomycetes</taxon>
        <taxon>Kineosporiales</taxon>
        <taxon>Kineosporiaceae</taxon>
        <taxon>Kineococcus</taxon>
    </lineage>
</organism>
<reference evidence="2 3" key="1">
    <citation type="submission" date="2024-07" db="EMBL/GenBank/DDBJ databases">
        <authorList>
            <person name="Thanompreechachai J."/>
            <person name="Duangmal K."/>
        </authorList>
    </citation>
    <scope>NUCLEOTIDE SEQUENCE [LARGE SCALE GENOMIC DNA]</scope>
    <source>
        <strain evidence="2 3">KCTC 19886</strain>
    </source>
</reference>
<dbReference type="Proteomes" id="UP001555826">
    <property type="component" value="Unassembled WGS sequence"/>
</dbReference>